<dbReference type="Proteomes" id="UP000198634">
    <property type="component" value="Unassembled WGS sequence"/>
</dbReference>
<evidence type="ECO:0000313" key="1">
    <source>
        <dbReference type="EMBL" id="SER03948.1"/>
    </source>
</evidence>
<sequence length="467" mass="49341">MSQLSPRVELPYLQPSQAQKHVTHNEALQRLDAVTQLSLQAFSETIPPEPSLAGEMYGIGPGATGGWAGQDGTLAYWDGAAWLFITPQEGWRAWGVTEQELRVWRDNMWQSAVEMLQNLTMLGIGTSADSSNRLALGAEGALFSHAGAGHRISINKASAEDTASVLFQSGWAGHAEMGLAGDNAFALKISSDGQSWQTALRADPDAEEIALSPAGTPRMVLQDGALQVDVPVTGTAVQSSVKDTSVGRLLKVGAFGLGGAAAGLTAAENLDDIAASGLYYNPLSANTTDNNYPEASAGSLLVIYNGPGACVQYFTVYGANRTYIRSRVSGGWSDWSMLYGRDTLVGTVSQAASVPTGAIIERGSNSNGDYVRFADGTQICTIERIDTSVPIDIEYLGGYRSVDVSWTYPASFLGVPFSIAMPVSGSAFGVSARTYGSAGIANFVFTAVTAQSATDRRFRAAAIGRWF</sequence>
<dbReference type="AlphaFoldDB" id="A0A1H9KY00"/>
<dbReference type="InterPro" id="IPR021251">
    <property type="entry name" value="DUF2793"/>
</dbReference>
<gene>
    <name evidence="1" type="ORF">SAMN04488092_12124</name>
</gene>
<dbReference type="CDD" id="cd19958">
    <property type="entry name" value="pyocin_knob"/>
    <property type="match status" value="1"/>
</dbReference>
<proteinExistence type="predicted"/>
<dbReference type="Pfam" id="PF10983">
    <property type="entry name" value="DUF2793"/>
    <property type="match status" value="1"/>
</dbReference>
<evidence type="ECO:0000313" key="2">
    <source>
        <dbReference type="Proteomes" id="UP000198634"/>
    </source>
</evidence>
<name>A0A1H9KY00_9RHOB</name>
<accession>A0A1H9KY00</accession>
<evidence type="ECO:0008006" key="3">
    <source>
        <dbReference type="Google" id="ProtNLM"/>
    </source>
</evidence>
<keyword evidence="2" id="KW-1185">Reference proteome</keyword>
<dbReference type="OrthoDB" id="564699at2"/>
<organism evidence="1 2">
    <name type="scientific">Thalassovita taeanensis</name>
    <dbReference type="NCBI Taxonomy" id="657014"/>
    <lineage>
        <taxon>Bacteria</taxon>
        <taxon>Pseudomonadati</taxon>
        <taxon>Pseudomonadota</taxon>
        <taxon>Alphaproteobacteria</taxon>
        <taxon>Rhodobacterales</taxon>
        <taxon>Roseobacteraceae</taxon>
        <taxon>Thalassovita</taxon>
    </lineage>
</organism>
<dbReference type="STRING" id="657014.SAMN04488092_12124"/>
<reference evidence="1 2" key="1">
    <citation type="submission" date="2016-10" db="EMBL/GenBank/DDBJ databases">
        <authorList>
            <person name="de Groot N.N."/>
        </authorList>
    </citation>
    <scope>NUCLEOTIDE SEQUENCE [LARGE SCALE GENOMIC DNA]</scope>
    <source>
        <strain evidence="1 2">DSM 22007</strain>
    </source>
</reference>
<dbReference type="RefSeq" id="WP_090271325.1">
    <property type="nucleotide sequence ID" value="NZ_FOEP01000021.1"/>
</dbReference>
<dbReference type="EMBL" id="FOEP01000021">
    <property type="protein sequence ID" value="SER03948.1"/>
    <property type="molecule type" value="Genomic_DNA"/>
</dbReference>
<protein>
    <recommendedName>
        <fullName evidence="3">DUF2793 domain-containing protein</fullName>
    </recommendedName>
</protein>